<keyword evidence="7" id="KW-0472">Membrane</keyword>
<evidence type="ECO:0000256" key="1">
    <source>
        <dbReference type="ARBA" id="ARBA00004651"/>
    </source>
</evidence>
<evidence type="ECO:0000313" key="11">
    <source>
        <dbReference type="Proteomes" id="UP000031565"/>
    </source>
</evidence>
<keyword evidence="5" id="KW-0812">Transmembrane</keyword>
<keyword evidence="11" id="KW-1185">Reference proteome</keyword>
<evidence type="ECO:0000256" key="7">
    <source>
        <dbReference type="ARBA" id="ARBA00023136"/>
    </source>
</evidence>
<dbReference type="PANTHER" id="PTHR33451:SF4">
    <property type="entry name" value="NA+_H+ ANTIPORTER"/>
    <property type="match status" value="1"/>
</dbReference>
<protein>
    <submittedName>
        <fullName evidence="10">Malate-2H(+)/Na(+)-lactate antiporter</fullName>
    </submittedName>
</protein>
<evidence type="ECO:0000256" key="5">
    <source>
        <dbReference type="ARBA" id="ARBA00022692"/>
    </source>
</evidence>
<dbReference type="InterPro" id="IPR052180">
    <property type="entry name" value="NhaC_Na-H+_Antiporter"/>
</dbReference>
<keyword evidence="2" id="KW-0813">Transport</keyword>
<dbReference type="GO" id="GO:0015297">
    <property type="term" value="F:antiporter activity"/>
    <property type="evidence" value="ECO:0007669"/>
    <property type="project" value="UniProtKB-KW"/>
</dbReference>
<evidence type="ECO:0000256" key="6">
    <source>
        <dbReference type="ARBA" id="ARBA00022989"/>
    </source>
</evidence>
<comment type="similarity">
    <text evidence="8">Belongs to the NhaC Na(+)/H(+) (TC 2.A.35) antiporter family.</text>
</comment>
<evidence type="ECO:0000256" key="3">
    <source>
        <dbReference type="ARBA" id="ARBA00022449"/>
    </source>
</evidence>
<evidence type="ECO:0000313" key="10">
    <source>
        <dbReference type="EMBL" id="PQM31208.1"/>
    </source>
</evidence>
<evidence type="ECO:0000256" key="4">
    <source>
        <dbReference type="ARBA" id="ARBA00022475"/>
    </source>
</evidence>
<keyword evidence="3" id="KW-0050">Antiport</keyword>
<gene>
    <name evidence="10" type="primary">mleN</name>
    <name evidence="10" type="ORF">SMSRO_SF010200</name>
</gene>
<feature type="domain" description="Na+/H+ antiporter NhaC-like C-terminal" evidence="9">
    <location>
        <begin position="44"/>
        <end position="245"/>
    </location>
</feature>
<name>A0A2P6FCK7_9MOLU</name>
<evidence type="ECO:0000256" key="8">
    <source>
        <dbReference type="ARBA" id="ARBA00038435"/>
    </source>
</evidence>
<dbReference type="AlphaFoldDB" id="A0A2P6FCK7"/>
<comment type="subcellular location">
    <subcellularLocation>
        <location evidence="1">Cell membrane</location>
        <topology evidence="1">Multi-pass membrane protein</topology>
    </subcellularLocation>
</comment>
<dbReference type="Pfam" id="PF03553">
    <property type="entry name" value="Na_H_antiporter"/>
    <property type="match status" value="1"/>
</dbReference>
<sequence>MINVPKKQKKVEKLLQEQTLTTNLLDLKKEVSFRGLVPLLLFVILFILVGIILDIFKQEIFSKNNPMGFYLIFAPIIILIPTIIGFLIIKGNFTTKLNAFLKGSADQNILIMVFIYLLSGSFAQLMNIIGASSAIAFLGFKVIPPAILVGGVFLISAIISTAMGTSVGTIVAFGPIAFGMAAQANLNLAMVGGALLCGAMFGDDLSVISDTAIASCRTQDVTPQSRFLFNWKILIFAAIITIILFFTVTYVKYAKVNSERWIWWRALLTILPFFVVLVVALCGVNVFIVLISGIFGAIIVGFSLSQFNQWVTATGDLTSSYLPSLTPARMLNGSLNPNGHFLSGLDKFLVATDAIKNGMLSMAEIAFLALFTGGLAGLSELSGGLEWATEKINQKIKGKKSAQFGIATLTSVADIALANNTIAIIVVGPMVKEIRQKYDLNKNKIAAFVSIFPAVFQGLIPYGAQMLILVSMANNYVTSNQTPISFLDVWKYAWYLYLLFFSAIIFISFNSLERYLTASWWKGITNIFRKK</sequence>
<evidence type="ECO:0000256" key="2">
    <source>
        <dbReference type="ARBA" id="ARBA00022448"/>
    </source>
</evidence>
<dbReference type="Proteomes" id="UP000031565">
    <property type="component" value="Unassembled WGS sequence"/>
</dbReference>
<dbReference type="STRING" id="2138.SMSRO_v1c09740"/>
<keyword evidence="6" id="KW-1133">Transmembrane helix</keyword>
<dbReference type="GO" id="GO:0005886">
    <property type="term" value="C:plasma membrane"/>
    <property type="evidence" value="ECO:0007669"/>
    <property type="project" value="UniProtKB-SubCell"/>
</dbReference>
<keyword evidence="4" id="KW-1003">Cell membrane</keyword>
<dbReference type="InterPro" id="IPR018461">
    <property type="entry name" value="Na/H_Antiport_NhaC-like_C"/>
</dbReference>
<comment type="caution">
    <text evidence="10">The sequence shown here is derived from an EMBL/GenBank/DDBJ whole genome shotgun (WGS) entry which is preliminary data.</text>
</comment>
<accession>A0A2P6FCK7</accession>
<organism evidence="10 11">
    <name type="scientific">Spiroplasma poulsonii</name>
    <dbReference type="NCBI Taxonomy" id="2138"/>
    <lineage>
        <taxon>Bacteria</taxon>
        <taxon>Bacillati</taxon>
        <taxon>Mycoplasmatota</taxon>
        <taxon>Mollicutes</taxon>
        <taxon>Entomoplasmatales</taxon>
        <taxon>Spiroplasmataceae</taxon>
        <taxon>Spiroplasma</taxon>
    </lineage>
</organism>
<dbReference type="PANTHER" id="PTHR33451">
    <property type="entry name" value="MALATE-2H(+)/NA(+)-LACTATE ANTIPORTER"/>
    <property type="match status" value="1"/>
</dbReference>
<proteinExistence type="inferred from homology"/>
<evidence type="ECO:0000259" key="9">
    <source>
        <dbReference type="Pfam" id="PF03553"/>
    </source>
</evidence>
<dbReference type="EMBL" id="JTLV02000001">
    <property type="protein sequence ID" value="PQM31208.1"/>
    <property type="molecule type" value="Genomic_DNA"/>
</dbReference>
<reference evidence="10 11" key="1">
    <citation type="journal article" date="2015" name="MBio">
        <title>Genome sequence of the Drosophila melanogaster male-killing Spiroplasma strain MSRO endosymbiont.</title>
        <authorList>
            <person name="Paredes J.C."/>
            <person name="Herren J.K."/>
            <person name="Schupfer F."/>
            <person name="Marin R."/>
            <person name="Claverol S."/>
            <person name="Kuo C.H."/>
            <person name="Lemaitre B."/>
            <person name="Beven L."/>
        </authorList>
    </citation>
    <scope>NUCLEOTIDE SEQUENCE [LARGE SCALE GENOMIC DNA]</scope>
    <source>
        <strain evidence="10 11">MSRO</strain>
    </source>
</reference>